<name>A0AAW4N1P7_9FIRM</name>
<evidence type="ECO:0000313" key="3">
    <source>
        <dbReference type="EMBL" id="MBV3393134.1"/>
    </source>
</evidence>
<dbReference type="Proteomes" id="UP001196408">
    <property type="component" value="Unassembled WGS sequence"/>
</dbReference>
<evidence type="ECO:0000313" key="4">
    <source>
        <dbReference type="Proteomes" id="UP001196408"/>
    </source>
</evidence>
<dbReference type="EMBL" id="JAHOEL010000048">
    <property type="protein sequence ID" value="MBV3393134.1"/>
    <property type="molecule type" value="Genomic_DNA"/>
</dbReference>
<dbReference type="PANTHER" id="PTHR33169:SF14">
    <property type="entry name" value="TRANSCRIPTIONAL REGULATOR RV3488"/>
    <property type="match status" value="1"/>
</dbReference>
<dbReference type="EMBL" id="JAHOEF010000051">
    <property type="protein sequence ID" value="MBV3383143.1"/>
    <property type="molecule type" value="Genomic_DNA"/>
</dbReference>
<evidence type="ECO:0000313" key="2">
    <source>
        <dbReference type="EMBL" id="MBV3383143.1"/>
    </source>
</evidence>
<dbReference type="InterPro" id="IPR005149">
    <property type="entry name" value="Tscrpt_reg_PadR_N"/>
</dbReference>
<reference evidence="2 5" key="1">
    <citation type="submission" date="2021-06" db="EMBL/GenBank/DDBJ databases">
        <title>Collection of gut derived symbiotic bacterial strains cultured from healthy donors.</title>
        <authorList>
            <person name="Lin H."/>
            <person name="Littmann E."/>
            <person name="Pamer E.G."/>
        </authorList>
    </citation>
    <scope>NUCLEOTIDE SEQUENCE</scope>
    <source>
        <strain evidence="3 5">MSK.21.70</strain>
        <strain evidence="2">MSK.21.82</strain>
    </source>
</reference>
<accession>A0AAW4N1P7</accession>
<feature type="domain" description="Transcription regulator PadR N-terminal" evidence="1">
    <location>
        <begin position="14"/>
        <end position="86"/>
    </location>
</feature>
<organism evidence="2 4">
    <name type="scientific">Catenibacterium mitsuokai</name>
    <dbReference type="NCBI Taxonomy" id="100886"/>
    <lineage>
        <taxon>Bacteria</taxon>
        <taxon>Bacillati</taxon>
        <taxon>Bacillota</taxon>
        <taxon>Erysipelotrichia</taxon>
        <taxon>Erysipelotrichales</taxon>
        <taxon>Coprobacillaceae</taxon>
        <taxon>Catenibacterium</taxon>
    </lineage>
</organism>
<dbReference type="InterPro" id="IPR052509">
    <property type="entry name" value="Metal_resp_DNA-bind_regulator"/>
</dbReference>
<dbReference type="RefSeq" id="WP_217747909.1">
    <property type="nucleotide sequence ID" value="NZ_JAHOEB010000045.1"/>
</dbReference>
<protein>
    <submittedName>
        <fullName evidence="2">PadR family transcriptional regulator</fullName>
    </submittedName>
</protein>
<proteinExistence type="predicted"/>
<evidence type="ECO:0000259" key="1">
    <source>
        <dbReference type="Pfam" id="PF03551"/>
    </source>
</evidence>
<dbReference type="Proteomes" id="UP001197492">
    <property type="component" value="Unassembled WGS sequence"/>
</dbReference>
<dbReference type="PANTHER" id="PTHR33169">
    <property type="entry name" value="PADR-FAMILY TRANSCRIPTIONAL REGULATOR"/>
    <property type="match status" value="1"/>
</dbReference>
<dbReference type="Pfam" id="PF03551">
    <property type="entry name" value="PadR"/>
    <property type="match status" value="1"/>
</dbReference>
<sequence>MDTQLMKGMLEGCILTLISHKETYGYELLVKLEEYGFENVGEGTFYPILTRLSKKGYLSCRQVKSEAGPYRKYYKITDEGVVYLEEFKQSYYKITGIVEKVLEDQE</sequence>
<dbReference type="AlphaFoldDB" id="A0AAW4N1P7"/>
<evidence type="ECO:0000313" key="5">
    <source>
        <dbReference type="Proteomes" id="UP001197492"/>
    </source>
</evidence>
<comment type="caution">
    <text evidence="2">The sequence shown here is derived from an EMBL/GenBank/DDBJ whole genome shotgun (WGS) entry which is preliminary data.</text>
</comment>
<gene>
    <name evidence="2" type="ORF">KSV97_07920</name>
    <name evidence="3" type="ORF">KSW06_07690</name>
</gene>
<keyword evidence="5" id="KW-1185">Reference proteome</keyword>